<proteinExistence type="inferred from homology"/>
<keyword evidence="4 6" id="KW-0687">Ribonucleoprotein</keyword>
<dbReference type="SUPFAM" id="SSF46992">
    <property type="entry name" value="Ribosomal protein S20"/>
    <property type="match status" value="1"/>
</dbReference>
<feature type="compositionally biased region" description="Basic and acidic residues" evidence="7">
    <location>
        <begin position="88"/>
        <end position="100"/>
    </location>
</feature>
<gene>
    <name evidence="6" type="primary">rpsT</name>
    <name evidence="8" type="ORF">A2V49_02560</name>
</gene>
<dbReference type="InterPro" id="IPR002583">
    <property type="entry name" value="Ribosomal_bS20"/>
</dbReference>
<dbReference type="InterPro" id="IPR036510">
    <property type="entry name" value="Ribosomal_bS20_sf"/>
</dbReference>
<feature type="region of interest" description="Disordered" evidence="7">
    <location>
        <begin position="88"/>
        <end position="110"/>
    </location>
</feature>
<feature type="compositionally biased region" description="Basic residues" evidence="7">
    <location>
        <begin position="1"/>
        <end position="19"/>
    </location>
</feature>
<keyword evidence="3 6" id="KW-0689">Ribosomal protein</keyword>
<organism evidence="8 9">
    <name type="scientific">candidate division WWE3 bacterium RBG_19FT_COMBO_34_6</name>
    <dbReference type="NCBI Taxonomy" id="1802612"/>
    <lineage>
        <taxon>Bacteria</taxon>
        <taxon>Katanobacteria</taxon>
    </lineage>
</organism>
<dbReference type="GO" id="GO:1990904">
    <property type="term" value="C:ribonucleoprotein complex"/>
    <property type="evidence" value="ECO:0007669"/>
    <property type="project" value="UniProtKB-KW"/>
</dbReference>
<evidence type="ECO:0000256" key="4">
    <source>
        <dbReference type="ARBA" id="ARBA00023274"/>
    </source>
</evidence>
<dbReference type="GO" id="GO:0019843">
    <property type="term" value="F:rRNA binding"/>
    <property type="evidence" value="ECO:0007669"/>
    <property type="project" value="UniProtKB-UniRule"/>
</dbReference>
<evidence type="ECO:0000313" key="9">
    <source>
        <dbReference type="Proteomes" id="UP000178615"/>
    </source>
</evidence>
<evidence type="ECO:0000256" key="6">
    <source>
        <dbReference type="HAMAP-Rule" id="MF_00500"/>
    </source>
</evidence>
<protein>
    <recommendedName>
        <fullName evidence="5 6">Small ribosomal subunit protein bS20</fullName>
    </recommendedName>
</protein>
<dbReference type="Gene3D" id="1.20.58.110">
    <property type="entry name" value="Ribosomal protein S20"/>
    <property type="match status" value="1"/>
</dbReference>
<evidence type="ECO:0000313" key="8">
    <source>
        <dbReference type="EMBL" id="OGC45911.1"/>
    </source>
</evidence>
<dbReference type="EMBL" id="MEUV01000019">
    <property type="protein sequence ID" value="OGC45911.1"/>
    <property type="molecule type" value="Genomic_DNA"/>
</dbReference>
<name>A0A1F4ULR2_UNCKA</name>
<keyword evidence="1 6" id="KW-0699">rRNA-binding</keyword>
<evidence type="ECO:0000256" key="3">
    <source>
        <dbReference type="ARBA" id="ARBA00022980"/>
    </source>
</evidence>
<comment type="caution">
    <text evidence="8">The sequence shown here is derived from an EMBL/GenBank/DDBJ whole genome shotgun (WGS) entry which is preliminary data.</text>
</comment>
<dbReference type="Proteomes" id="UP000178615">
    <property type="component" value="Unassembled WGS sequence"/>
</dbReference>
<dbReference type="NCBIfam" id="TIGR00029">
    <property type="entry name" value="S20"/>
    <property type="match status" value="1"/>
</dbReference>
<accession>A0A1F4ULR2</accession>
<dbReference type="Pfam" id="PF01649">
    <property type="entry name" value="Ribosomal_S20p"/>
    <property type="match status" value="1"/>
</dbReference>
<evidence type="ECO:0000256" key="5">
    <source>
        <dbReference type="ARBA" id="ARBA00035136"/>
    </source>
</evidence>
<dbReference type="GO" id="GO:0005840">
    <property type="term" value="C:ribosome"/>
    <property type="evidence" value="ECO:0007669"/>
    <property type="project" value="UniProtKB-KW"/>
</dbReference>
<comment type="function">
    <text evidence="6">Binds directly to 16S ribosomal RNA.</text>
</comment>
<evidence type="ECO:0000256" key="7">
    <source>
        <dbReference type="SAM" id="MobiDB-lite"/>
    </source>
</evidence>
<feature type="compositionally biased region" description="Basic residues" evidence="7">
    <location>
        <begin position="101"/>
        <end position="110"/>
    </location>
</feature>
<keyword evidence="2 6" id="KW-0694">RNA-binding</keyword>
<dbReference type="GO" id="GO:0003735">
    <property type="term" value="F:structural constituent of ribosome"/>
    <property type="evidence" value="ECO:0007669"/>
    <property type="project" value="InterPro"/>
</dbReference>
<evidence type="ECO:0000256" key="2">
    <source>
        <dbReference type="ARBA" id="ARBA00022884"/>
    </source>
</evidence>
<feature type="region of interest" description="Disordered" evidence="7">
    <location>
        <begin position="1"/>
        <end position="20"/>
    </location>
</feature>
<dbReference type="AlphaFoldDB" id="A0A1F4ULR2"/>
<comment type="similarity">
    <text evidence="6">Belongs to the bacterial ribosomal protein bS20 family.</text>
</comment>
<dbReference type="GO" id="GO:0006412">
    <property type="term" value="P:translation"/>
    <property type="evidence" value="ECO:0007669"/>
    <property type="project" value="UniProtKB-UniRule"/>
</dbReference>
<sequence>MPNTKSARKAIKSSLRKRQNNNYWKNRIKASIKSIRKTLETKNPDNAILNKDFVVLQKTLDKASKNKVIHKNKANRLKSRYAQKITARAEKVDTKSEKIKTKSTRAKTSK</sequence>
<evidence type="ECO:0000256" key="1">
    <source>
        <dbReference type="ARBA" id="ARBA00022730"/>
    </source>
</evidence>
<reference evidence="8 9" key="1">
    <citation type="journal article" date="2016" name="Nat. Commun.">
        <title>Thousands of microbial genomes shed light on interconnected biogeochemical processes in an aquifer system.</title>
        <authorList>
            <person name="Anantharaman K."/>
            <person name="Brown C.T."/>
            <person name="Hug L.A."/>
            <person name="Sharon I."/>
            <person name="Castelle C.J."/>
            <person name="Probst A.J."/>
            <person name="Thomas B.C."/>
            <person name="Singh A."/>
            <person name="Wilkins M.J."/>
            <person name="Karaoz U."/>
            <person name="Brodie E.L."/>
            <person name="Williams K.H."/>
            <person name="Hubbard S.S."/>
            <person name="Banfield J.F."/>
        </authorList>
    </citation>
    <scope>NUCLEOTIDE SEQUENCE [LARGE SCALE GENOMIC DNA]</scope>
</reference>
<dbReference type="HAMAP" id="MF_00500">
    <property type="entry name" value="Ribosomal_bS20"/>
    <property type="match status" value="1"/>
</dbReference>